<dbReference type="EMBL" id="BMXG01000020">
    <property type="protein sequence ID" value="GHC08803.1"/>
    <property type="molecule type" value="Genomic_DNA"/>
</dbReference>
<dbReference type="Proteomes" id="UP000642829">
    <property type="component" value="Unassembled WGS sequence"/>
</dbReference>
<dbReference type="GO" id="GO:1990904">
    <property type="term" value="C:ribonucleoprotein complex"/>
    <property type="evidence" value="ECO:0007669"/>
    <property type="project" value="UniProtKB-KW"/>
</dbReference>
<sequence length="96" mass="10799">MFSPDTIIKEYRVTEKAADLTAHTNKYTFEVSTTANRREVASAVEKIFDVKVVRVNIINQRPKTKRNRMAKGRPGHTAAVKKAIVTLDEGQSIELV</sequence>
<proteinExistence type="inferred from homology"/>
<organism evidence="5 6">
    <name type="scientific">Cerasicoccus arenae</name>
    <dbReference type="NCBI Taxonomy" id="424488"/>
    <lineage>
        <taxon>Bacteria</taxon>
        <taxon>Pseudomonadati</taxon>
        <taxon>Verrucomicrobiota</taxon>
        <taxon>Opitutia</taxon>
        <taxon>Puniceicoccales</taxon>
        <taxon>Cerasicoccaceae</taxon>
        <taxon>Cerasicoccus</taxon>
    </lineage>
</organism>
<evidence type="ECO:0000256" key="4">
    <source>
        <dbReference type="HAMAP-Rule" id="MF_01369"/>
    </source>
</evidence>
<dbReference type="NCBIfam" id="NF004363">
    <property type="entry name" value="PRK05738.2-4"/>
    <property type="match status" value="1"/>
</dbReference>
<comment type="function">
    <text evidence="4">One of the early assembly proteins it binds 23S rRNA. One of the proteins that surrounds the polypeptide exit tunnel on the outside of the ribosome. Forms the main docking site for trigger factor binding to the ribosome.</text>
</comment>
<dbReference type="PANTHER" id="PTHR11620">
    <property type="entry name" value="60S RIBOSOMAL PROTEIN L23A"/>
    <property type="match status" value="1"/>
</dbReference>
<protein>
    <recommendedName>
        <fullName evidence="4">Large ribosomal subunit protein uL23</fullName>
    </recommendedName>
</protein>
<dbReference type="SUPFAM" id="SSF54189">
    <property type="entry name" value="Ribosomal proteins S24e, L23 and L15e"/>
    <property type="match status" value="1"/>
</dbReference>
<dbReference type="Pfam" id="PF00276">
    <property type="entry name" value="Ribosomal_L23"/>
    <property type="match status" value="1"/>
</dbReference>
<evidence type="ECO:0000256" key="1">
    <source>
        <dbReference type="ARBA" id="ARBA00006700"/>
    </source>
</evidence>
<evidence type="ECO:0000313" key="5">
    <source>
        <dbReference type="EMBL" id="GHC08803.1"/>
    </source>
</evidence>
<keyword evidence="4" id="KW-0699">rRNA-binding</keyword>
<dbReference type="InterPro" id="IPR012678">
    <property type="entry name" value="Ribosomal_uL23/eL15/eS24_sf"/>
</dbReference>
<dbReference type="Gene3D" id="3.30.70.330">
    <property type="match status" value="1"/>
</dbReference>
<keyword evidence="6" id="KW-1185">Reference proteome</keyword>
<evidence type="ECO:0000256" key="3">
    <source>
        <dbReference type="ARBA" id="ARBA00023274"/>
    </source>
</evidence>
<keyword evidence="4" id="KW-0694">RNA-binding</keyword>
<comment type="similarity">
    <text evidence="1 4">Belongs to the universal ribosomal protein uL23 family.</text>
</comment>
<keyword evidence="3 4" id="KW-0687">Ribonucleoprotein</keyword>
<evidence type="ECO:0000256" key="2">
    <source>
        <dbReference type="ARBA" id="ARBA00022980"/>
    </source>
</evidence>
<evidence type="ECO:0000313" key="6">
    <source>
        <dbReference type="Proteomes" id="UP000642829"/>
    </source>
</evidence>
<keyword evidence="2 4" id="KW-0689">Ribosomal protein</keyword>
<reference evidence="5" key="2">
    <citation type="submission" date="2020-09" db="EMBL/GenBank/DDBJ databases">
        <authorList>
            <person name="Sun Q."/>
            <person name="Kim S."/>
        </authorList>
    </citation>
    <scope>NUCLEOTIDE SEQUENCE</scope>
    <source>
        <strain evidence="5">KCTC 12870</strain>
    </source>
</reference>
<reference evidence="5" key="1">
    <citation type="journal article" date="2014" name="Int. J. Syst. Evol. Microbiol.">
        <title>Complete genome sequence of Corynebacterium casei LMG S-19264T (=DSM 44701T), isolated from a smear-ripened cheese.</title>
        <authorList>
            <consortium name="US DOE Joint Genome Institute (JGI-PGF)"/>
            <person name="Walter F."/>
            <person name="Albersmeier A."/>
            <person name="Kalinowski J."/>
            <person name="Ruckert C."/>
        </authorList>
    </citation>
    <scope>NUCLEOTIDE SEQUENCE</scope>
    <source>
        <strain evidence="5">KCTC 12870</strain>
    </source>
</reference>
<dbReference type="HAMAP" id="MF_01369_B">
    <property type="entry name" value="Ribosomal_uL23_B"/>
    <property type="match status" value="1"/>
</dbReference>
<dbReference type="GO" id="GO:0006412">
    <property type="term" value="P:translation"/>
    <property type="evidence" value="ECO:0007669"/>
    <property type="project" value="UniProtKB-UniRule"/>
</dbReference>
<dbReference type="InterPro" id="IPR012677">
    <property type="entry name" value="Nucleotide-bd_a/b_plait_sf"/>
</dbReference>
<dbReference type="GO" id="GO:0019843">
    <property type="term" value="F:rRNA binding"/>
    <property type="evidence" value="ECO:0007669"/>
    <property type="project" value="UniProtKB-UniRule"/>
</dbReference>
<comment type="subunit">
    <text evidence="4">Part of the 50S ribosomal subunit. Contacts protein L29, and trigger factor when it is bound to the ribosome.</text>
</comment>
<dbReference type="AlphaFoldDB" id="A0A8J3DHS2"/>
<dbReference type="GO" id="GO:0003735">
    <property type="term" value="F:structural constituent of ribosome"/>
    <property type="evidence" value="ECO:0007669"/>
    <property type="project" value="InterPro"/>
</dbReference>
<comment type="caution">
    <text evidence="5">The sequence shown here is derived from an EMBL/GenBank/DDBJ whole genome shotgun (WGS) entry which is preliminary data.</text>
</comment>
<dbReference type="InterPro" id="IPR013025">
    <property type="entry name" value="Ribosomal_uL23-like"/>
</dbReference>
<accession>A0A8J3DHS2</accession>
<dbReference type="RefSeq" id="WP_189516220.1">
    <property type="nucleotide sequence ID" value="NZ_BMXG01000020.1"/>
</dbReference>
<name>A0A8J3DHS2_9BACT</name>
<gene>
    <name evidence="4 5" type="primary">rplW</name>
    <name evidence="5" type="ORF">GCM10007047_27520</name>
</gene>
<dbReference type="GO" id="GO:0005840">
    <property type="term" value="C:ribosome"/>
    <property type="evidence" value="ECO:0007669"/>
    <property type="project" value="UniProtKB-KW"/>
</dbReference>